<dbReference type="Proteomes" id="UP000655225">
    <property type="component" value="Unassembled WGS sequence"/>
</dbReference>
<evidence type="ECO:0000313" key="2">
    <source>
        <dbReference type="EMBL" id="KAF8400718.1"/>
    </source>
</evidence>
<comment type="similarity">
    <text evidence="1">Belongs to the plant acyltransferase family.</text>
</comment>
<dbReference type="OrthoDB" id="671439at2759"/>
<dbReference type="Pfam" id="PF02458">
    <property type="entry name" value="Transferase"/>
    <property type="match status" value="1"/>
</dbReference>
<dbReference type="InterPro" id="IPR023213">
    <property type="entry name" value="CAT-like_dom_sf"/>
</dbReference>
<gene>
    <name evidence="2" type="ORF">HHK36_014018</name>
</gene>
<organism evidence="2 3">
    <name type="scientific">Tetracentron sinense</name>
    <name type="common">Spur-leaf</name>
    <dbReference type="NCBI Taxonomy" id="13715"/>
    <lineage>
        <taxon>Eukaryota</taxon>
        <taxon>Viridiplantae</taxon>
        <taxon>Streptophyta</taxon>
        <taxon>Embryophyta</taxon>
        <taxon>Tracheophyta</taxon>
        <taxon>Spermatophyta</taxon>
        <taxon>Magnoliopsida</taxon>
        <taxon>Trochodendrales</taxon>
        <taxon>Trochodendraceae</taxon>
        <taxon>Tetracentron</taxon>
    </lineage>
</organism>
<protein>
    <submittedName>
        <fullName evidence="2">Uncharacterized protein</fullName>
    </submittedName>
</protein>
<dbReference type="OMA" id="MSICLDM"/>
<keyword evidence="3" id="KW-1185">Reference proteome</keyword>
<dbReference type="Gene3D" id="3.30.559.10">
    <property type="entry name" value="Chloramphenicol acetyltransferase-like domain"/>
    <property type="match status" value="2"/>
</dbReference>
<dbReference type="InterPro" id="IPR050317">
    <property type="entry name" value="Plant_Fungal_Acyltransferase"/>
</dbReference>
<reference evidence="2 3" key="1">
    <citation type="submission" date="2020-04" db="EMBL/GenBank/DDBJ databases">
        <title>Plant Genome Project.</title>
        <authorList>
            <person name="Zhang R.-G."/>
        </authorList>
    </citation>
    <scope>NUCLEOTIDE SEQUENCE [LARGE SCALE GENOMIC DNA]</scope>
    <source>
        <strain evidence="2">YNK0</strain>
        <tissue evidence="2">Leaf</tissue>
    </source>
</reference>
<evidence type="ECO:0000256" key="1">
    <source>
        <dbReference type="ARBA" id="ARBA00009861"/>
    </source>
</evidence>
<accession>A0A834Z945</accession>
<proteinExistence type="inferred from homology"/>
<dbReference type="PANTHER" id="PTHR31642:SF26">
    <property type="entry name" value="HXXXD-TYPE ACYL-TRANSFERASE FAMILY PROTEIN"/>
    <property type="match status" value="1"/>
</dbReference>
<dbReference type="PANTHER" id="PTHR31642">
    <property type="entry name" value="TRICHOTHECENE 3-O-ACETYLTRANSFERASE"/>
    <property type="match status" value="1"/>
</dbReference>
<dbReference type="EMBL" id="JABCRI010000009">
    <property type="protein sequence ID" value="KAF8400718.1"/>
    <property type="molecule type" value="Genomic_DNA"/>
</dbReference>
<name>A0A834Z945_TETSI</name>
<dbReference type="GO" id="GO:0016747">
    <property type="term" value="F:acyltransferase activity, transferring groups other than amino-acyl groups"/>
    <property type="evidence" value="ECO:0007669"/>
    <property type="project" value="TreeGrafter"/>
</dbReference>
<comment type="caution">
    <text evidence="2">The sequence shown here is derived from an EMBL/GenBank/DDBJ whole genome shotgun (WGS) entry which is preliminary data.</text>
</comment>
<evidence type="ECO:0000313" key="3">
    <source>
        <dbReference type="Proteomes" id="UP000655225"/>
    </source>
</evidence>
<sequence>MAEVYFLSKRTVASTKVVQLGKFCSLSVLDRIMEPCNLRIVFYYRFPAKYEVGIVTKKLGDSLSETLSNFEIVTGRLQRSREGQWMIKCNDAGVRMAEARAKGSVEEWLQTVDNEKELKLIYWEDMFHKPYYWSTFYVQVTEFEGGGLAIGLSCTHLLADAECATMLIKAWADTTLTGNMLTPPLYHPLPPRRIGNNHKPYTELISHYKSTLEKINPISTSPTYNYATVTLAFNDNMAQSTGALDNSSPSPFAALAGLFWVCISKVKGKREGLVNMTVCLDMRKELGLDKGFFGNCMVFNKVCGEGLKEIGVVKAASVISDVVGKMSNEGNILDLIEWLESKSNKDGNDKSHRSPPPPINGPDLVFANWEKLDPYSATFEEGVEPIRVSYYLEPLYGEGQVLILASPKDEDDEGCLSRVAMVTLPQDQAVKLCEDALIRRFSPTILMGVKKNYA</sequence>
<dbReference type="AlphaFoldDB" id="A0A834Z945"/>